<comment type="caution">
    <text evidence="2">The sequence shown here is derived from an EMBL/GenBank/DDBJ whole genome shotgun (WGS) entry which is preliminary data.</text>
</comment>
<dbReference type="AlphaFoldDB" id="A0A8H5I294"/>
<keyword evidence="1" id="KW-1133">Transmembrane helix</keyword>
<keyword evidence="1" id="KW-0812">Transmembrane</keyword>
<evidence type="ECO:0000313" key="2">
    <source>
        <dbReference type="EMBL" id="KAF5393856.1"/>
    </source>
</evidence>
<protein>
    <submittedName>
        <fullName evidence="2">Uncharacterized protein</fullName>
    </submittedName>
</protein>
<keyword evidence="1" id="KW-0472">Membrane</keyword>
<sequence>MVRTLLLEIIIAVRFLLITDPWNRSRVIFFTAVIAVFICFGLLTCTGAAFSLIGTELGLIQVLPEKQGGLAAQALRPNTIFVPLQDIAT</sequence>
<dbReference type="Proteomes" id="UP000518752">
    <property type="component" value="Unassembled WGS sequence"/>
</dbReference>
<reference evidence="2 3" key="1">
    <citation type="journal article" date="2020" name="ISME J.">
        <title>Uncovering the hidden diversity of litter-decomposition mechanisms in mushroom-forming fungi.</title>
        <authorList>
            <person name="Floudas D."/>
            <person name="Bentzer J."/>
            <person name="Ahren D."/>
            <person name="Johansson T."/>
            <person name="Persson P."/>
            <person name="Tunlid A."/>
        </authorList>
    </citation>
    <scope>NUCLEOTIDE SEQUENCE [LARGE SCALE GENOMIC DNA]</scope>
    <source>
        <strain evidence="2 3">CBS 406.79</strain>
    </source>
</reference>
<keyword evidence="3" id="KW-1185">Reference proteome</keyword>
<evidence type="ECO:0000313" key="3">
    <source>
        <dbReference type="Proteomes" id="UP000518752"/>
    </source>
</evidence>
<accession>A0A8H5I294</accession>
<name>A0A8H5I294_9AGAR</name>
<dbReference type="EMBL" id="JAACJN010000001">
    <property type="protein sequence ID" value="KAF5393856.1"/>
    <property type="molecule type" value="Genomic_DNA"/>
</dbReference>
<proteinExistence type="predicted"/>
<organism evidence="2 3">
    <name type="scientific">Collybiopsis confluens</name>
    <dbReference type="NCBI Taxonomy" id="2823264"/>
    <lineage>
        <taxon>Eukaryota</taxon>
        <taxon>Fungi</taxon>
        <taxon>Dikarya</taxon>
        <taxon>Basidiomycota</taxon>
        <taxon>Agaricomycotina</taxon>
        <taxon>Agaricomycetes</taxon>
        <taxon>Agaricomycetidae</taxon>
        <taxon>Agaricales</taxon>
        <taxon>Marasmiineae</taxon>
        <taxon>Omphalotaceae</taxon>
        <taxon>Collybiopsis</taxon>
    </lineage>
</organism>
<evidence type="ECO:0000256" key="1">
    <source>
        <dbReference type="SAM" id="Phobius"/>
    </source>
</evidence>
<feature type="transmembrane region" description="Helical" evidence="1">
    <location>
        <begin position="28"/>
        <end position="53"/>
    </location>
</feature>
<gene>
    <name evidence="2" type="ORF">D9757_000433</name>
</gene>